<accession>A0ABQ5ANA0</accession>
<evidence type="ECO:0000313" key="3">
    <source>
        <dbReference type="Proteomes" id="UP001151760"/>
    </source>
</evidence>
<dbReference type="Proteomes" id="UP001151760">
    <property type="component" value="Unassembled WGS sequence"/>
</dbReference>
<name>A0ABQ5ANA0_9ASTR</name>
<evidence type="ECO:0000313" key="2">
    <source>
        <dbReference type="EMBL" id="GJT02731.1"/>
    </source>
</evidence>
<gene>
    <name evidence="2" type="ORF">Tco_0823900</name>
</gene>
<feature type="region of interest" description="Disordered" evidence="1">
    <location>
        <begin position="22"/>
        <end position="44"/>
    </location>
</feature>
<keyword evidence="3" id="KW-1185">Reference proteome</keyword>
<reference evidence="2" key="1">
    <citation type="journal article" date="2022" name="Int. J. Mol. Sci.">
        <title>Draft Genome of Tanacetum Coccineum: Genomic Comparison of Closely Related Tanacetum-Family Plants.</title>
        <authorList>
            <person name="Yamashiro T."/>
            <person name="Shiraishi A."/>
            <person name="Nakayama K."/>
            <person name="Satake H."/>
        </authorList>
    </citation>
    <scope>NUCLEOTIDE SEQUENCE</scope>
</reference>
<sequence length="142" mass="15710">MGGGFITAFHTYCAEYSSIAEDNDWTPSHESREPPQRDMADTLGRSAGQVFPKLIKSVTCDCTIGNGAIRGTSTTLRPKNMSLDVEEIPNVNGSIRNTANREEGIPRDFPTSLVTPSVMQELCEKHYAQILLFMAKRGIMRN</sequence>
<dbReference type="EMBL" id="BQNB010012372">
    <property type="protein sequence ID" value="GJT02731.1"/>
    <property type="molecule type" value="Genomic_DNA"/>
</dbReference>
<evidence type="ECO:0000256" key="1">
    <source>
        <dbReference type="SAM" id="MobiDB-lite"/>
    </source>
</evidence>
<proteinExistence type="predicted"/>
<comment type="caution">
    <text evidence="2">The sequence shown here is derived from an EMBL/GenBank/DDBJ whole genome shotgun (WGS) entry which is preliminary data.</text>
</comment>
<reference evidence="2" key="2">
    <citation type="submission" date="2022-01" db="EMBL/GenBank/DDBJ databases">
        <authorList>
            <person name="Yamashiro T."/>
            <person name="Shiraishi A."/>
            <person name="Satake H."/>
            <person name="Nakayama K."/>
        </authorList>
    </citation>
    <scope>NUCLEOTIDE SEQUENCE</scope>
</reference>
<protein>
    <submittedName>
        <fullName evidence="2">Uncharacterized protein</fullName>
    </submittedName>
</protein>
<organism evidence="2 3">
    <name type="scientific">Tanacetum coccineum</name>
    <dbReference type="NCBI Taxonomy" id="301880"/>
    <lineage>
        <taxon>Eukaryota</taxon>
        <taxon>Viridiplantae</taxon>
        <taxon>Streptophyta</taxon>
        <taxon>Embryophyta</taxon>
        <taxon>Tracheophyta</taxon>
        <taxon>Spermatophyta</taxon>
        <taxon>Magnoliopsida</taxon>
        <taxon>eudicotyledons</taxon>
        <taxon>Gunneridae</taxon>
        <taxon>Pentapetalae</taxon>
        <taxon>asterids</taxon>
        <taxon>campanulids</taxon>
        <taxon>Asterales</taxon>
        <taxon>Asteraceae</taxon>
        <taxon>Asteroideae</taxon>
        <taxon>Anthemideae</taxon>
        <taxon>Anthemidinae</taxon>
        <taxon>Tanacetum</taxon>
    </lineage>
</organism>
<feature type="compositionally biased region" description="Basic and acidic residues" evidence="1">
    <location>
        <begin position="27"/>
        <end position="40"/>
    </location>
</feature>